<organism evidence="1 2">
    <name type="scientific">Leucobacter viscericola</name>
    <dbReference type="NCBI Taxonomy" id="2714935"/>
    <lineage>
        <taxon>Bacteria</taxon>
        <taxon>Bacillati</taxon>
        <taxon>Actinomycetota</taxon>
        <taxon>Actinomycetes</taxon>
        <taxon>Micrococcales</taxon>
        <taxon>Microbacteriaceae</taxon>
        <taxon>Leucobacter</taxon>
    </lineage>
</organism>
<accession>A0A6G7XIM5</accession>
<dbReference type="SUPFAM" id="SSF51735">
    <property type="entry name" value="NAD(P)-binding Rossmann-fold domains"/>
    <property type="match status" value="1"/>
</dbReference>
<dbReference type="KEGG" id="lvi:G7068_14560"/>
<evidence type="ECO:0000313" key="1">
    <source>
        <dbReference type="EMBL" id="QIK64289.1"/>
    </source>
</evidence>
<proteinExistence type="predicted"/>
<evidence type="ECO:0000313" key="2">
    <source>
        <dbReference type="Proteomes" id="UP000502677"/>
    </source>
</evidence>
<dbReference type="GO" id="GO:0005737">
    <property type="term" value="C:cytoplasm"/>
    <property type="evidence" value="ECO:0007669"/>
    <property type="project" value="TreeGrafter"/>
</dbReference>
<dbReference type="PANTHER" id="PTHR13812">
    <property type="entry name" value="KETIMINE REDUCTASE MU-CRYSTALLIN"/>
    <property type="match status" value="1"/>
</dbReference>
<dbReference type="Gene3D" id="3.40.50.720">
    <property type="entry name" value="NAD(P)-binding Rossmann-like Domain"/>
    <property type="match status" value="1"/>
</dbReference>
<dbReference type="EMBL" id="CP049863">
    <property type="protein sequence ID" value="QIK64289.1"/>
    <property type="molecule type" value="Genomic_DNA"/>
</dbReference>
<dbReference type="PIRSF" id="PIRSF001439">
    <property type="entry name" value="CryM"/>
    <property type="match status" value="1"/>
</dbReference>
<dbReference type="Gene3D" id="3.30.1780.10">
    <property type="entry name" value="ornithine cyclodeaminase, domain 1"/>
    <property type="match status" value="1"/>
</dbReference>
<name>A0A6G7XIM5_9MICO</name>
<dbReference type="RefSeq" id="WP_166292622.1">
    <property type="nucleotide sequence ID" value="NZ_CP049863.1"/>
</dbReference>
<dbReference type="AlphaFoldDB" id="A0A6G7XIM5"/>
<dbReference type="Proteomes" id="UP000502677">
    <property type="component" value="Chromosome"/>
</dbReference>
<dbReference type="InterPro" id="IPR003462">
    <property type="entry name" value="ODC_Mu_crystall"/>
</dbReference>
<sequence length="318" mass="33478">MNNLPYFNADEVRAALPYDRAVRALEEGLQGGVNPEEDGPRLFSPAPDGEFLLMPAQGNDFSGVKALTVAPNNPARGLEKIQGLYILYSSDTLAPAAVLEGSSLTAIRTPAVTLLAVSRIAAMDDSFPDAPRMLVFGAGIQAAGHIAAAHALFPSAEFAVIGRSAERVASLRAQFPDLEITDRGADRDAAVREADVILCTTTSTSPLFDGSLVCDTAIVAAVGTHGLDHRELDDALVSRADIVVEGRKSARAENGNLSTALSDEDWERRPPANLKDLVTGGFVRTPGRPACYTGVGMSWEDLICAAAVFTKGQSASGR</sequence>
<dbReference type="Pfam" id="PF02423">
    <property type="entry name" value="OCD_Mu_crystall"/>
    <property type="match status" value="1"/>
</dbReference>
<reference evidence="1 2" key="1">
    <citation type="submission" date="2020-03" db="EMBL/GenBank/DDBJ databases">
        <title>Leucobacter sp. nov., isolated from beetles.</title>
        <authorList>
            <person name="Hyun D.-W."/>
            <person name="Bae J.-W."/>
        </authorList>
    </citation>
    <scope>NUCLEOTIDE SEQUENCE [LARGE SCALE GENOMIC DNA]</scope>
    <source>
        <strain evidence="1 2">HDW9C</strain>
    </source>
</reference>
<dbReference type="PANTHER" id="PTHR13812:SF19">
    <property type="entry name" value="KETIMINE REDUCTASE MU-CRYSTALLIN"/>
    <property type="match status" value="1"/>
</dbReference>
<dbReference type="InterPro" id="IPR036291">
    <property type="entry name" value="NAD(P)-bd_dom_sf"/>
</dbReference>
<keyword evidence="2" id="KW-1185">Reference proteome</keyword>
<gene>
    <name evidence="1" type="ORF">G7068_14560</name>
</gene>
<dbReference type="InterPro" id="IPR023401">
    <property type="entry name" value="ODC_N"/>
</dbReference>
<protein>
    <submittedName>
        <fullName evidence="1">Ornithine cyclodeaminase family protein</fullName>
    </submittedName>
</protein>